<dbReference type="EMBL" id="JAHQIW010006036">
    <property type="protein sequence ID" value="KAJ1367897.1"/>
    <property type="molecule type" value="Genomic_DNA"/>
</dbReference>
<protein>
    <submittedName>
        <fullName evidence="1">Uncharacterized protein</fullName>
    </submittedName>
</protein>
<sequence length="106" mass="12353">MFVKFLGGQDYGSKLPSEYDLQHFKPKYKIQKTERLSKSEELRNGNDRARHLNSKAPLILPFITEKYCVNNASTNDAASLPGVPLRRFRIGVIRRRTWQRQMSLDN</sequence>
<keyword evidence="2" id="KW-1185">Reference proteome</keyword>
<evidence type="ECO:0000313" key="2">
    <source>
        <dbReference type="Proteomes" id="UP001196413"/>
    </source>
</evidence>
<dbReference type="AlphaFoldDB" id="A0AAD5WF65"/>
<organism evidence="1 2">
    <name type="scientific">Parelaphostrongylus tenuis</name>
    <name type="common">Meningeal worm</name>
    <dbReference type="NCBI Taxonomy" id="148309"/>
    <lineage>
        <taxon>Eukaryota</taxon>
        <taxon>Metazoa</taxon>
        <taxon>Ecdysozoa</taxon>
        <taxon>Nematoda</taxon>
        <taxon>Chromadorea</taxon>
        <taxon>Rhabditida</taxon>
        <taxon>Rhabditina</taxon>
        <taxon>Rhabditomorpha</taxon>
        <taxon>Strongyloidea</taxon>
        <taxon>Metastrongylidae</taxon>
        <taxon>Parelaphostrongylus</taxon>
    </lineage>
</organism>
<comment type="caution">
    <text evidence="1">The sequence shown here is derived from an EMBL/GenBank/DDBJ whole genome shotgun (WGS) entry which is preliminary data.</text>
</comment>
<proteinExistence type="predicted"/>
<accession>A0AAD5WF65</accession>
<reference evidence="1" key="1">
    <citation type="submission" date="2021-06" db="EMBL/GenBank/DDBJ databases">
        <title>Parelaphostrongylus tenuis whole genome reference sequence.</title>
        <authorList>
            <person name="Garwood T.J."/>
            <person name="Larsen P.A."/>
            <person name="Fountain-Jones N.M."/>
            <person name="Garbe J.R."/>
            <person name="Macchietto M.G."/>
            <person name="Kania S.A."/>
            <person name="Gerhold R.W."/>
            <person name="Richards J.E."/>
            <person name="Wolf T.M."/>
        </authorList>
    </citation>
    <scope>NUCLEOTIDE SEQUENCE</scope>
    <source>
        <strain evidence="1">MNPRO001-30</strain>
        <tissue evidence="1">Meninges</tissue>
    </source>
</reference>
<gene>
    <name evidence="1" type="ORF">KIN20_028919</name>
</gene>
<dbReference type="Proteomes" id="UP001196413">
    <property type="component" value="Unassembled WGS sequence"/>
</dbReference>
<evidence type="ECO:0000313" key="1">
    <source>
        <dbReference type="EMBL" id="KAJ1367897.1"/>
    </source>
</evidence>
<name>A0AAD5WF65_PARTN</name>